<keyword evidence="5" id="KW-0408">Iron</keyword>
<dbReference type="Gene3D" id="3.90.700.10">
    <property type="entry name" value="Succinate dehydrogenase/fumarate reductase flavoprotein, catalytic domain"/>
    <property type="match status" value="1"/>
</dbReference>
<organism evidence="8 9">
    <name type="scientific">Desulfobaculum bizertense DSM 18034</name>
    <dbReference type="NCBI Taxonomy" id="1121442"/>
    <lineage>
        <taxon>Bacteria</taxon>
        <taxon>Pseudomonadati</taxon>
        <taxon>Thermodesulfobacteriota</taxon>
        <taxon>Desulfovibrionia</taxon>
        <taxon>Desulfovibrionales</taxon>
        <taxon>Desulfovibrionaceae</taxon>
        <taxon>Desulfobaculum</taxon>
    </lineage>
</organism>
<evidence type="ECO:0000313" key="9">
    <source>
        <dbReference type="Proteomes" id="UP000189733"/>
    </source>
</evidence>
<dbReference type="PANTHER" id="PTHR43400">
    <property type="entry name" value="FUMARATE REDUCTASE"/>
    <property type="match status" value="1"/>
</dbReference>
<keyword evidence="9" id="KW-1185">Reference proteome</keyword>
<evidence type="ECO:0000256" key="5">
    <source>
        <dbReference type="ARBA" id="ARBA00023014"/>
    </source>
</evidence>
<comment type="cofactor">
    <cofactor evidence="1">
        <name>FAD</name>
        <dbReference type="ChEBI" id="CHEBI:57692"/>
    </cofactor>
</comment>
<dbReference type="Gene3D" id="3.50.50.60">
    <property type="entry name" value="FAD/NAD(P)-binding domain"/>
    <property type="match status" value="1"/>
</dbReference>
<keyword evidence="4 6" id="KW-0560">Oxidoreductase</keyword>
<evidence type="ECO:0000313" key="8">
    <source>
        <dbReference type="EMBL" id="SKA67532.1"/>
    </source>
</evidence>
<dbReference type="Pfam" id="PF00890">
    <property type="entry name" value="FAD_binding_2"/>
    <property type="match status" value="1"/>
</dbReference>
<dbReference type="InterPro" id="IPR006311">
    <property type="entry name" value="TAT_signal"/>
</dbReference>
<dbReference type="SUPFAM" id="SSF56425">
    <property type="entry name" value="Succinate dehydrogenase/fumarate reductase flavoprotein, catalytic domain"/>
    <property type="match status" value="1"/>
</dbReference>
<dbReference type="InterPro" id="IPR010960">
    <property type="entry name" value="Flavocytochrome_c"/>
</dbReference>
<dbReference type="EMBL" id="FUYA01000002">
    <property type="protein sequence ID" value="SKA67532.1"/>
    <property type="molecule type" value="Genomic_DNA"/>
</dbReference>
<comment type="similarity">
    <text evidence="6">Belongs to the FAD-dependent oxidoreductase 2 family. FRD/SDH subfamily.</text>
</comment>
<dbReference type="NCBIfam" id="TIGR01813">
    <property type="entry name" value="flavo_cyto_c"/>
    <property type="match status" value="1"/>
</dbReference>
<dbReference type="GO" id="GO:0051536">
    <property type="term" value="F:iron-sulfur cluster binding"/>
    <property type="evidence" value="ECO:0007669"/>
    <property type="project" value="UniProtKB-KW"/>
</dbReference>
<evidence type="ECO:0000256" key="6">
    <source>
        <dbReference type="RuleBase" id="RU366062"/>
    </source>
</evidence>
<keyword evidence="5" id="KW-0479">Metal-binding</keyword>
<dbReference type="InterPro" id="IPR027477">
    <property type="entry name" value="Succ_DH/fumarate_Rdtase_cat_sf"/>
</dbReference>
<dbReference type="GO" id="GO:0010181">
    <property type="term" value="F:FMN binding"/>
    <property type="evidence" value="ECO:0007669"/>
    <property type="project" value="InterPro"/>
</dbReference>
<dbReference type="PROSITE" id="PS51318">
    <property type="entry name" value="TAT"/>
    <property type="match status" value="1"/>
</dbReference>
<accession>A0A1T4VRB2</accession>
<proteinExistence type="inferred from homology"/>
<dbReference type="STRING" id="1121442.SAMN02745702_00844"/>
<evidence type="ECO:0000256" key="2">
    <source>
        <dbReference type="ARBA" id="ARBA00022630"/>
    </source>
</evidence>
<keyword evidence="5" id="KW-0411">Iron-sulfur</keyword>
<protein>
    <submittedName>
        <fullName evidence="8">Flavocytochrome c</fullName>
    </submittedName>
</protein>
<dbReference type="GO" id="GO:0016627">
    <property type="term" value="F:oxidoreductase activity, acting on the CH-CH group of donors"/>
    <property type="evidence" value="ECO:0007669"/>
    <property type="project" value="UniProtKB-ARBA"/>
</dbReference>
<dbReference type="Proteomes" id="UP000189733">
    <property type="component" value="Unassembled WGS sequence"/>
</dbReference>
<keyword evidence="2 6" id="KW-0285">Flavoprotein</keyword>
<keyword evidence="3 6" id="KW-0274">FAD</keyword>
<feature type="domain" description="FAD-dependent oxidoreductase 2 FAD-binding" evidence="7">
    <location>
        <begin position="66"/>
        <end position="508"/>
    </location>
</feature>
<dbReference type="InterPro" id="IPR050315">
    <property type="entry name" value="FAD-oxidoreductase_2"/>
</dbReference>
<gene>
    <name evidence="8" type="ORF">SAMN02745702_00844</name>
</gene>
<dbReference type="SUPFAM" id="SSF51905">
    <property type="entry name" value="FAD/NAD(P)-binding domain"/>
    <property type="match status" value="1"/>
</dbReference>
<dbReference type="RefSeq" id="WP_078684148.1">
    <property type="nucleotide sequence ID" value="NZ_FUYA01000002.1"/>
</dbReference>
<sequence length="528" mass="56983">MKETEKKRSAHAGSVKSRREVLRTGALLAGGLAVGALSGCTGGENKNDLPVEKSRAPLGRWDKEYDVIVVGSGFAGMAAAIEARKTGASVLVVDKMPVFGGNSTINGGAFAVAGSPLQEKEGVKDSVDLMVQDMLKAGRGLNHMGLLKIVAAGTRGAYEFTLEHGVKFKPFLQHFGGHSVPRTLQTTISSGAGIVRPLRKSAANLGVAFRNRCKFEDFILDENDAVIGIRVKDRYEFPNEESGEFREFRAKRGVVMCSGGFSQDRRFRMMQNPRLDERVDSTNHPGATAESMQAMFGVGASPVQIDLIQLGPWSSPDEKGFGMVSQFNTIAGFPMGIMVDVRTGKRFVNELGDRKERAEAILTRQDETGKPVYPVVFCTAKGAEKAQTLKACLKYNVAWKFDTIADLAKHFGMPVEGLEEQVAMYNEAVKTGEDKQFGKPMGRAIPLDKAPFYAVRCWPKVHYTMGGVEIDTHGHVMHMRTGKPIEGLFAAGEVTGGPHGASRLGSCAVAETLVIGRIAGRNAGKRSA</sequence>
<dbReference type="OrthoDB" id="9806724at2"/>
<evidence type="ECO:0000256" key="1">
    <source>
        <dbReference type="ARBA" id="ARBA00001974"/>
    </source>
</evidence>
<reference evidence="8 9" key="1">
    <citation type="submission" date="2017-02" db="EMBL/GenBank/DDBJ databases">
        <authorList>
            <person name="Peterson S.W."/>
        </authorList>
    </citation>
    <scope>NUCLEOTIDE SEQUENCE [LARGE SCALE GENOMIC DNA]</scope>
    <source>
        <strain evidence="8 9">DSM 18034</strain>
    </source>
</reference>
<dbReference type="InterPro" id="IPR003953">
    <property type="entry name" value="FAD-dep_OxRdtase_2_FAD-bd"/>
</dbReference>
<dbReference type="AlphaFoldDB" id="A0A1T4VRB2"/>
<evidence type="ECO:0000256" key="4">
    <source>
        <dbReference type="ARBA" id="ARBA00023002"/>
    </source>
</evidence>
<evidence type="ECO:0000256" key="3">
    <source>
        <dbReference type="ARBA" id="ARBA00022827"/>
    </source>
</evidence>
<evidence type="ECO:0000259" key="7">
    <source>
        <dbReference type="Pfam" id="PF00890"/>
    </source>
</evidence>
<dbReference type="PANTHER" id="PTHR43400:SF7">
    <property type="entry name" value="FAD-DEPENDENT OXIDOREDUCTASE 2 FAD BINDING DOMAIN-CONTAINING PROTEIN"/>
    <property type="match status" value="1"/>
</dbReference>
<name>A0A1T4VRB2_9BACT</name>
<dbReference type="FunFam" id="3.90.700.10:FF:000007">
    <property type="entry name" value="NADH-dependent fumarate reductase"/>
    <property type="match status" value="1"/>
</dbReference>
<dbReference type="InterPro" id="IPR036188">
    <property type="entry name" value="FAD/NAD-bd_sf"/>
</dbReference>